<proteinExistence type="predicted"/>
<evidence type="ECO:0000313" key="2">
    <source>
        <dbReference type="Proteomes" id="UP000679848"/>
    </source>
</evidence>
<organism evidence="1 2">
    <name type="scientific">Pusillibacter faecalis</name>
    <dbReference type="NCBI Taxonomy" id="2714358"/>
    <lineage>
        <taxon>Bacteria</taxon>
        <taxon>Bacillati</taxon>
        <taxon>Bacillota</taxon>
        <taxon>Clostridia</taxon>
        <taxon>Eubacteriales</taxon>
        <taxon>Oscillospiraceae</taxon>
        <taxon>Pusillibacter</taxon>
    </lineage>
</organism>
<dbReference type="AlphaFoldDB" id="A0A810Q9N0"/>
<keyword evidence="2" id="KW-1185">Reference proteome</keyword>
<protein>
    <submittedName>
        <fullName evidence="1">Uncharacterized protein</fullName>
    </submittedName>
</protein>
<accession>A0A810Q9N0</accession>
<name>A0A810Q9N0_9FIRM</name>
<dbReference type="RefSeq" id="WP_055179942.1">
    <property type="nucleotide sequence ID" value="NZ_AP023420.1"/>
</dbReference>
<sequence>MPDENQPIAITMERLLDLTNYIIDHMVNDAGGHVREVIETLSDLDFTEEELIEVFHFSETDVKVCLAYADKDKEVE</sequence>
<gene>
    <name evidence="1" type="ORF">MM59RIKEN_22680</name>
</gene>
<reference evidence="1" key="1">
    <citation type="submission" date="2020-09" db="EMBL/GenBank/DDBJ databases">
        <title>New species isolated from human feces.</title>
        <authorList>
            <person name="Kitahara M."/>
            <person name="Shigeno Y."/>
            <person name="Shime M."/>
            <person name="Matsumoto Y."/>
            <person name="Nakamura S."/>
            <person name="Motooka D."/>
            <person name="Fukuoka S."/>
            <person name="Nishikawa H."/>
            <person name="Benno Y."/>
        </authorList>
    </citation>
    <scope>NUCLEOTIDE SEQUENCE</scope>
    <source>
        <strain evidence="1">MM59</strain>
    </source>
</reference>
<evidence type="ECO:0000313" key="1">
    <source>
        <dbReference type="EMBL" id="BCK84949.1"/>
    </source>
</evidence>
<dbReference type="KEGG" id="pfaa:MM59RIKEN_22680"/>
<dbReference type="Proteomes" id="UP000679848">
    <property type="component" value="Chromosome"/>
</dbReference>
<dbReference type="EMBL" id="AP023420">
    <property type="protein sequence ID" value="BCK84949.1"/>
    <property type="molecule type" value="Genomic_DNA"/>
</dbReference>